<keyword evidence="1" id="KW-1133">Transmembrane helix</keyword>
<reference evidence="2 3" key="1">
    <citation type="journal article" date="2019" name="Nat. Ecol. Evol.">
        <title>Megaphylogeny resolves global patterns of mushroom evolution.</title>
        <authorList>
            <person name="Varga T."/>
            <person name="Krizsan K."/>
            <person name="Foldi C."/>
            <person name="Dima B."/>
            <person name="Sanchez-Garcia M."/>
            <person name="Sanchez-Ramirez S."/>
            <person name="Szollosi G.J."/>
            <person name="Szarkandi J.G."/>
            <person name="Papp V."/>
            <person name="Albert L."/>
            <person name="Andreopoulos W."/>
            <person name="Angelini C."/>
            <person name="Antonin V."/>
            <person name="Barry K.W."/>
            <person name="Bougher N.L."/>
            <person name="Buchanan P."/>
            <person name="Buyck B."/>
            <person name="Bense V."/>
            <person name="Catcheside P."/>
            <person name="Chovatia M."/>
            <person name="Cooper J."/>
            <person name="Damon W."/>
            <person name="Desjardin D."/>
            <person name="Finy P."/>
            <person name="Geml J."/>
            <person name="Haridas S."/>
            <person name="Hughes K."/>
            <person name="Justo A."/>
            <person name="Karasinski D."/>
            <person name="Kautmanova I."/>
            <person name="Kiss B."/>
            <person name="Kocsube S."/>
            <person name="Kotiranta H."/>
            <person name="LaButti K.M."/>
            <person name="Lechner B.E."/>
            <person name="Liimatainen K."/>
            <person name="Lipzen A."/>
            <person name="Lukacs Z."/>
            <person name="Mihaltcheva S."/>
            <person name="Morgado L.N."/>
            <person name="Niskanen T."/>
            <person name="Noordeloos M.E."/>
            <person name="Ohm R.A."/>
            <person name="Ortiz-Santana B."/>
            <person name="Ovrebo C."/>
            <person name="Racz N."/>
            <person name="Riley R."/>
            <person name="Savchenko A."/>
            <person name="Shiryaev A."/>
            <person name="Soop K."/>
            <person name="Spirin V."/>
            <person name="Szebenyi C."/>
            <person name="Tomsovsky M."/>
            <person name="Tulloss R.E."/>
            <person name="Uehling J."/>
            <person name="Grigoriev I.V."/>
            <person name="Vagvolgyi C."/>
            <person name="Papp T."/>
            <person name="Martin F.M."/>
            <person name="Miettinen O."/>
            <person name="Hibbett D.S."/>
            <person name="Nagy L.G."/>
        </authorList>
    </citation>
    <scope>NUCLEOTIDE SEQUENCE [LARGE SCALE GENOMIC DNA]</scope>
    <source>
        <strain evidence="2 3">FP101781</strain>
    </source>
</reference>
<keyword evidence="3" id="KW-1185">Reference proteome</keyword>
<dbReference type="EMBL" id="QPFP01000058">
    <property type="protein sequence ID" value="TEB25285.1"/>
    <property type="molecule type" value="Genomic_DNA"/>
</dbReference>
<proteinExistence type="predicted"/>
<name>A0A4Y7STT8_COPMI</name>
<dbReference type="Proteomes" id="UP000298030">
    <property type="component" value="Unassembled WGS sequence"/>
</dbReference>
<comment type="caution">
    <text evidence="2">The sequence shown here is derived from an EMBL/GenBank/DDBJ whole genome shotgun (WGS) entry which is preliminary data.</text>
</comment>
<gene>
    <name evidence="2" type="ORF">FA13DRAFT_1176592</name>
</gene>
<accession>A0A4Y7STT8</accession>
<protein>
    <submittedName>
        <fullName evidence="2">Uncharacterized protein</fullName>
    </submittedName>
</protein>
<evidence type="ECO:0000313" key="3">
    <source>
        <dbReference type="Proteomes" id="UP000298030"/>
    </source>
</evidence>
<organism evidence="2 3">
    <name type="scientific">Coprinellus micaceus</name>
    <name type="common">Glistening ink-cap mushroom</name>
    <name type="synonym">Coprinus micaceus</name>
    <dbReference type="NCBI Taxonomy" id="71717"/>
    <lineage>
        <taxon>Eukaryota</taxon>
        <taxon>Fungi</taxon>
        <taxon>Dikarya</taxon>
        <taxon>Basidiomycota</taxon>
        <taxon>Agaricomycotina</taxon>
        <taxon>Agaricomycetes</taxon>
        <taxon>Agaricomycetidae</taxon>
        <taxon>Agaricales</taxon>
        <taxon>Agaricineae</taxon>
        <taxon>Psathyrellaceae</taxon>
        <taxon>Coprinellus</taxon>
    </lineage>
</organism>
<evidence type="ECO:0000256" key="1">
    <source>
        <dbReference type="SAM" id="Phobius"/>
    </source>
</evidence>
<keyword evidence="1" id="KW-0472">Membrane</keyword>
<sequence>MHPLPNTYIEWPRLLLSSTPRSLVCFPDSLSCSFASFASPLLVTLFVASTLAIRRFRLLTYMSSLDRHSRFDPHVYCFCIHLHTLLPIRNVGHDLSPSRPASFRVEGYPCYLQHICQERPPRHLSLVSRQVKQDGR</sequence>
<evidence type="ECO:0000313" key="2">
    <source>
        <dbReference type="EMBL" id="TEB25285.1"/>
    </source>
</evidence>
<feature type="transmembrane region" description="Helical" evidence="1">
    <location>
        <begin position="34"/>
        <end position="53"/>
    </location>
</feature>
<keyword evidence="1" id="KW-0812">Transmembrane</keyword>
<dbReference type="AlphaFoldDB" id="A0A4Y7STT8"/>